<dbReference type="Gene3D" id="3.10.450.710">
    <property type="entry name" value="Tgt2/MlaC"/>
    <property type="match status" value="1"/>
</dbReference>
<evidence type="ECO:0000256" key="1">
    <source>
        <dbReference type="SAM" id="SignalP"/>
    </source>
</evidence>
<dbReference type="Pfam" id="PF05494">
    <property type="entry name" value="MlaC"/>
    <property type="match status" value="1"/>
</dbReference>
<protein>
    <submittedName>
        <fullName evidence="2">Phospholipid transport system substrate-binding protein</fullName>
    </submittedName>
</protein>
<dbReference type="InterPro" id="IPR008869">
    <property type="entry name" value="MlaC/ttg2D"/>
</dbReference>
<sequence>MLKATFKTWLSKILLLVTALFAVQNALADESPYGLTRQAAEKLFADIKANQPKIKQDPNYLKNIVRQDLMPYVHVNYAGSLVLGQYFKSTTPAQREQFFAAFDQFIVQAYAQALTMYSNQDIQVQPQQTVSDSQASVRVKLLQKGQEPLNLNFQWRKNSKTGKWQVYDMTAEGVSMVDTKKQEWSSILRKNGIDALTAQVQRAAAVPVSLGKK</sequence>
<evidence type="ECO:0000313" key="2">
    <source>
        <dbReference type="EMBL" id="SCY00908.1"/>
    </source>
</evidence>
<comment type="caution">
    <text evidence="2">The sequence shown here is derived from an EMBL/GenBank/DDBJ whole genome shotgun (WGS) entry which is preliminary data.</text>
</comment>
<keyword evidence="3" id="KW-1185">Reference proteome</keyword>
<dbReference type="PIRSF" id="PIRSF004649">
    <property type="entry name" value="MlaC"/>
    <property type="match status" value="1"/>
</dbReference>
<organism evidence="2 3">
    <name type="scientific">Basfia succiniciproducens</name>
    <dbReference type="NCBI Taxonomy" id="653940"/>
    <lineage>
        <taxon>Bacteria</taxon>
        <taxon>Pseudomonadati</taxon>
        <taxon>Pseudomonadota</taxon>
        <taxon>Gammaproteobacteria</taxon>
        <taxon>Pasteurellales</taxon>
        <taxon>Pasteurellaceae</taxon>
        <taxon>Basfia</taxon>
    </lineage>
</organism>
<dbReference type="RefSeq" id="WP_090655076.1">
    <property type="nucleotide sequence ID" value="NZ_CP015031.1"/>
</dbReference>
<reference evidence="2 3" key="1">
    <citation type="submission" date="2016-10" db="EMBL/GenBank/DDBJ databases">
        <authorList>
            <person name="Varghese N."/>
            <person name="Submissions S."/>
        </authorList>
    </citation>
    <scope>NUCLEOTIDE SEQUENCE [LARGE SCALE GENOMIC DNA]</scope>
    <source>
        <strain evidence="2 3">DSM 22022</strain>
    </source>
</reference>
<keyword evidence="1" id="KW-0732">Signal</keyword>
<dbReference type="PANTHER" id="PTHR36573">
    <property type="entry name" value="INTERMEMBRANE PHOSPHOLIPID TRANSPORT SYSTEM BINDING PROTEIN MLAC"/>
    <property type="match status" value="1"/>
</dbReference>
<evidence type="ECO:0000313" key="3">
    <source>
        <dbReference type="Proteomes" id="UP000199588"/>
    </source>
</evidence>
<proteinExistence type="predicted"/>
<dbReference type="Proteomes" id="UP000199588">
    <property type="component" value="Unassembled WGS sequence"/>
</dbReference>
<dbReference type="NCBIfam" id="NF011697">
    <property type="entry name" value="PRK15117.1"/>
    <property type="match status" value="1"/>
</dbReference>
<dbReference type="PANTHER" id="PTHR36573:SF1">
    <property type="entry name" value="INTERMEMBRANE PHOSPHOLIPID TRANSPORT SYSTEM BINDING PROTEIN MLAC"/>
    <property type="match status" value="1"/>
</dbReference>
<accession>A0A1G5CF45</accession>
<dbReference type="EMBL" id="FMUQ01000008">
    <property type="protein sequence ID" value="SCY00908.1"/>
    <property type="molecule type" value="Genomic_DNA"/>
</dbReference>
<feature type="signal peptide" evidence="1">
    <location>
        <begin position="1"/>
        <end position="28"/>
    </location>
</feature>
<feature type="chain" id="PRO_5045157405" evidence="1">
    <location>
        <begin position="29"/>
        <end position="213"/>
    </location>
</feature>
<dbReference type="InterPro" id="IPR042245">
    <property type="entry name" value="Tgt2/MlaC_sf"/>
</dbReference>
<gene>
    <name evidence="2" type="ORF">SAMN02910354_01141</name>
</gene>
<name>A0A1G5CF45_9PAST</name>